<name>A6UQ30_METVS</name>
<dbReference type="InterPro" id="IPR005240">
    <property type="entry name" value="DUF389"/>
</dbReference>
<reference evidence="2" key="1">
    <citation type="submission" date="2007-06" db="EMBL/GenBank/DDBJ databases">
        <title>Complete sequence of Methanococcus vannielii SB.</title>
        <authorList>
            <consortium name="US DOE Joint Genome Institute"/>
            <person name="Copeland A."/>
            <person name="Lucas S."/>
            <person name="Lapidus A."/>
            <person name="Barry K."/>
            <person name="Glavina del Rio T."/>
            <person name="Dalin E."/>
            <person name="Tice H."/>
            <person name="Pitluck S."/>
            <person name="Chain P."/>
            <person name="Malfatti S."/>
            <person name="Shin M."/>
            <person name="Vergez L."/>
            <person name="Schmutz J."/>
            <person name="Larimer F."/>
            <person name="Land M."/>
            <person name="Hauser L."/>
            <person name="Kyrpides N."/>
            <person name="Anderson I."/>
            <person name="Sieprawska-Lupa M."/>
            <person name="Whitman W.B."/>
            <person name="Richardson P."/>
        </authorList>
    </citation>
    <scope>NUCLEOTIDE SEQUENCE [LARGE SCALE GENOMIC DNA]</scope>
    <source>
        <strain evidence="2">SB</strain>
    </source>
</reference>
<dbReference type="eggNOG" id="arCOG02264">
    <property type="taxonomic scope" value="Archaea"/>
</dbReference>
<dbReference type="HOGENOM" id="CLU_050976_0_0_2"/>
<dbReference type="STRING" id="406327.Mevan_0696"/>
<evidence type="ECO:0008006" key="4">
    <source>
        <dbReference type="Google" id="ProtNLM"/>
    </source>
</evidence>
<proteinExistence type="predicted"/>
<gene>
    <name evidence="2" type="ordered locus">Mevan_0696</name>
</gene>
<feature type="transmembrane region" description="Helical" evidence="1">
    <location>
        <begin position="130"/>
        <end position="146"/>
    </location>
</feature>
<dbReference type="NCBIfam" id="TIGR00341">
    <property type="entry name" value="TIGR00341 family protein"/>
    <property type="match status" value="1"/>
</dbReference>
<keyword evidence="3" id="KW-1185">Reference proteome</keyword>
<dbReference type="PANTHER" id="PTHR20992">
    <property type="entry name" value="AT15442P-RELATED"/>
    <property type="match status" value="1"/>
</dbReference>
<feature type="transmembrane region" description="Helical" evidence="1">
    <location>
        <begin position="152"/>
        <end position="176"/>
    </location>
</feature>
<keyword evidence="1" id="KW-1133">Transmembrane helix</keyword>
<sequence>MIILLYLRRGFILNLRLIECYVPKKIYCGYEESLKGDVSNIIWYSISEELKYTVIRLLVFSENTEKTVDTLSVTYGGSNFRIIVTEPNSTIPELKKEELKEELQNKSPKRISRQEIIGKIGDVSKISKEYYSLLFLAALVASIGIWKDDVALIIGSMIIAPFLTPMISLTFSMAVMDLGLTKKSIKNLLAGILTVVLLSILLGSLMHVSPDNPQIASRMNIGIQNVVIAICAGLVGTLSILIPEISSTVVGVMIAVALMPPLVAFGLMVGSGYYIESVPIILLFLVNLIAVNFSSAILFHFYGITPYKWWEIEKARKLSIIGIIFWFLNLLLLTIVILYFSNGGLKII</sequence>
<evidence type="ECO:0000313" key="2">
    <source>
        <dbReference type="EMBL" id="ABR54602.1"/>
    </source>
</evidence>
<evidence type="ECO:0000256" key="1">
    <source>
        <dbReference type="SAM" id="Phobius"/>
    </source>
</evidence>
<dbReference type="Proteomes" id="UP000001107">
    <property type="component" value="Chromosome"/>
</dbReference>
<feature type="transmembrane region" description="Helical" evidence="1">
    <location>
        <begin position="249"/>
        <end position="274"/>
    </location>
</feature>
<protein>
    <recommendedName>
        <fullName evidence="4">TIGR00341 family protein</fullName>
    </recommendedName>
</protein>
<accession>A6UQ30</accession>
<dbReference type="KEGG" id="mvn:Mevan_0696"/>
<organism evidence="2 3">
    <name type="scientific">Methanococcus vannielii (strain ATCC 35089 / DSM 1224 / JCM 13029 / OCM 148 / SB)</name>
    <dbReference type="NCBI Taxonomy" id="406327"/>
    <lineage>
        <taxon>Archaea</taxon>
        <taxon>Methanobacteriati</taxon>
        <taxon>Methanobacteriota</taxon>
        <taxon>Methanomada group</taxon>
        <taxon>Methanococci</taxon>
        <taxon>Methanococcales</taxon>
        <taxon>Methanococcaceae</taxon>
        <taxon>Methanococcus</taxon>
    </lineage>
</organism>
<dbReference type="Pfam" id="PF04087">
    <property type="entry name" value="DUF389"/>
    <property type="match status" value="1"/>
</dbReference>
<keyword evidence="1" id="KW-0472">Membrane</keyword>
<feature type="transmembrane region" description="Helical" evidence="1">
    <location>
        <begin position="280"/>
        <end position="299"/>
    </location>
</feature>
<dbReference type="AlphaFoldDB" id="A6UQ30"/>
<feature type="transmembrane region" description="Helical" evidence="1">
    <location>
        <begin position="188"/>
        <end position="209"/>
    </location>
</feature>
<keyword evidence="1" id="KW-0812">Transmembrane</keyword>
<dbReference type="EMBL" id="CP000742">
    <property type="protein sequence ID" value="ABR54602.1"/>
    <property type="molecule type" value="Genomic_DNA"/>
</dbReference>
<dbReference type="PANTHER" id="PTHR20992:SF9">
    <property type="entry name" value="AT15442P-RELATED"/>
    <property type="match status" value="1"/>
</dbReference>
<feature type="transmembrane region" description="Helical" evidence="1">
    <location>
        <begin position="320"/>
        <end position="340"/>
    </location>
</feature>
<feature type="transmembrane region" description="Helical" evidence="1">
    <location>
        <begin position="221"/>
        <end position="242"/>
    </location>
</feature>
<evidence type="ECO:0000313" key="3">
    <source>
        <dbReference type="Proteomes" id="UP000001107"/>
    </source>
</evidence>